<keyword evidence="3" id="KW-1185">Reference proteome</keyword>
<dbReference type="AlphaFoldDB" id="A0A7Y8XZ39"/>
<keyword evidence="1" id="KW-0732">Signal</keyword>
<evidence type="ECO:0000313" key="2">
    <source>
        <dbReference type="EMBL" id="NYA69381.1"/>
    </source>
</evidence>
<dbReference type="InterPro" id="IPR015915">
    <property type="entry name" value="Kelch-typ_b-propeller"/>
</dbReference>
<feature type="chain" id="PRO_5030917109" evidence="1">
    <location>
        <begin position="26"/>
        <end position="325"/>
    </location>
</feature>
<dbReference type="PANTHER" id="PTHR45632">
    <property type="entry name" value="LD33804P"/>
    <property type="match status" value="1"/>
</dbReference>
<dbReference type="Proteomes" id="UP000535020">
    <property type="component" value="Unassembled WGS sequence"/>
</dbReference>
<dbReference type="EMBL" id="JACBJI010000001">
    <property type="protein sequence ID" value="NYA69381.1"/>
    <property type="molecule type" value="Genomic_DNA"/>
</dbReference>
<organism evidence="2 3">
    <name type="scientific">Flavobacterium agri</name>
    <dbReference type="NCBI Taxonomy" id="2743471"/>
    <lineage>
        <taxon>Bacteria</taxon>
        <taxon>Pseudomonadati</taxon>
        <taxon>Bacteroidota</taxon>
        <taxon>Flavobacteriia</taxon>
        <taxon>Flavobacteriales</taxon>
        <taxon>Flavobacteriaceae</taxon>
        <taxon>Flavobacterium</taxon>
    </lineage>
</organism>
<accession>A0A7Y8XZ39</accession>
<protein>
    <submittedName>
        <fullName evidence="2">Galactose oxidase</fullName>
    </submittedName>
</protein>
<reference evidence="2 3" key="1">
    <citation type="submission" date="2020-07" db="EMBL/GenBank/DDBJ databases">
        <authorList>
            <person name="Sun Q."/>
        </authorList>
    </citation>
    <scope>NUCLEOTIDE SEQUENCE [LARGE SCALE GENOMIC DNA]</scope>
    <source>
        <strain evidence="2 3">MAH-1</strain>
    </source>
</reference>
<name>A0A7Y8XZ39_9FLAO</name>
<gene>
    <name evidence="2" type="ORF">HZF10_00500</name>
</gene>
<dbReference type="Gene3D" id="2.120.10.80">
    <property type="entry name" value="Kelch-type beta propeller"/>
    <property type="match status" value="2"/>
</dbReference>
<dbReference type="SUPFAM" id="SSF117281">
    <property type="entry name" value="Kelch motif"/>
    <property type="match status" value="1"/>
</dbReference>
<feature type="signal peptide" evidence="1">
    <location>
        <begin position="1"/>
        <end position="25"/>
    </location>
</feature>
<sequence length="325" mass="36197">MLYDKKQMVLALALVASLFSGCSSDDESVKGNWLVSTVFDGSPRSSAVSFTIGDYAFMGTGYDGDDYLADFWKYDINGGYWTQVSNFPGSARSSAVAFSIGSNGYVGTGYDGTYELGDFYKYDTNGDTWEPIADFGGTPRRAAVGFNSSSNGYVGTGFDGTNDKKDFWKFDPTTNSWTEMFGFGGNKRREAVSFTINDKVYFGTGASNNINQVDFWSFDLDDETWTRLKDVDDKSSYEIERANATGFAIGNYGYICGGNGYNSTWEYEPGTDKWTKKTNFEGASRQDASVIYTSTRGFVMLGKNGNYYYDDMYEFQPNEPYEDED</sequence>
<dbReference type="PROSITE" id="PS51257">
    <property type="entry name" value="PROKAR_LIPOPROTEIN"/>
    <property type="match status" value="1"/>
</dbReference>
<proteinExistence type="predicted"/>
<comment type="caution">
    <text evidence="2">The sequence shown here is derived from an EMBL/GenBank/DDBJ whole genome shotgun (WGS) entry which is preliminary data.</text>
</comment>
<evidence type="ECO:0000313" key="3">
    <source>
        <dbReference type="Proteomes" id="UP000535020"/>
    </source>
</evidence>
<dbReference type="RefSeq" id="WP_176004201.1">
    <property type="nucleotide sequence ID" value="NZ_JABWMI010000001.1"/>
</dbReference>
<evidence type="ECO:0000256" key="1">
    <source>
        <dbReference type="SAM" id="SignalP"/>
    </source>
</evidence>